<dbReference type="Pfam" id="PF00612">
    <property type="entry name" value="IQ"/>
    <property type="match status" value="1"/>
</dbReference>
<dbReference type="Proteomes" id="UP001385951">
    <property type="component" value="Unassembled WGS sequence"/>
</dbReference>
<dbReference type="SUPFAM" id="SSF143885">
    <property type="entry name" value="RGC domain-like"/>
    <property type="match status" value="1"/>
</dbReference>
<dbReference type="InterPro" id="IPR001715">
    <property type="entry name" value="CH_dom"/>
</dbReference>
<protein>
    <submittedName>
        <fullName evidence="5">Uncharacterized protein</fullName>
    </submittedName>
</protein>
<dbReference type="SUPFAM" id="SSF48350">
    <property type="entry name" value="GTPase activation domain, GAP"/>
    <property type="match status" value="1"/>
</dbReference>
<feature type="region of interest" description="Disordered" evidence="2">
    <location>
        <begin position="1"/>
        <end position="67"/>
    </location>
</feature>
<comment type="caution">
    <text evidence="5">The sequence shown here is derived from an EMBL/GenBank/DDBJ whole genome shotgun (WGS) entry which is preliminary data.</text>
</comment>
<proteinExistence type="predicted"/>
<feature type="compositionally biased region" description="Basic and acidic residues" evidence="2">
    <location>
        <begin position="377"/>
        <end position="386"/>
    </location>
</feature>
<dbReference type="PROSITE" id="PS50021">
    <property type="entry name" value="CH"/>
    <property type="match status" value="1"/>
</dbReference>
<dbReference type="Pfam" id="PF00307">
    <property type="entry name" value="CH"/>
    <property type="match status" value="1"/>
</dbReference>
<feature type="compositionally biased region" description="Low complexity" evidence="2">
    <location>
        <begin position="193"/>
        <end position="205"/>
    </location>
</feature>
<feature type="compositionally biased region" description="Low complexity" evidence="2">
    <location>
        <begin position="300"/>
        <end position="314"/>
    </location>
</feature>
<dbReference type="GO" id="GO:1903479">
    <property type="term" value="P:mitotic actomyosin contractile ring assembly actin filament organization"/>
    <property type="evidence" value="ECO:0007669"/>
    <property type="project" value="TreeGrafter"/>
</dbReference>
<keyword evidence="1" id="KW-0175">Coiled coil</keyword>
<sequence>MDRNNSLSNGQKTGGSSSVEPFAYQTRLLERTTSRGGGSLSRSNSQLAKGILASPTGNTATRRWAPTHRVGASLDAVRGKWEDRARAESLDTHNTPSTDIITNRDTSSYRTSSPSPTKDSHLDDVLNTPRRRTESAMDRTYVTPTALKRQTMPAPIIASPLSPNSTGVSVVSPESMTSSFSSSATTNRIHLPLSSLSSSSSSSSSPVKRLQSQFEGTSKDDFPDRLATIRTRRSNTLNSINPVSTGSSTSSDSTSISEATSHTSRSMSTERLALSGLSRRPTSLYGDRSTPPPLDKPIISGPSSSAGSPRGSSLSPDKYVAFAAPASPSSVMSPKPYASSYMNKKASLYGDSLGTGRRLGRHLPRIASGDGPEDPAEDNKEDEKPPPEPPTPSVDHKKRREERERRVRDWQTPSPTKSRHPGLVVPDMEGDDVVGIPGRLRLSRNKPPSAPSSPLPSAKLTTRGLWADVQRNHIQAYEFLCHVGEAQQWIEGCLGEELPFGVVEMEEGLRNGVALAKLVRVFQGEHAVKRIYEAPKLDFRHSDNVNHFFNFVRHVGLPESFIFELTDLYEKKNFPKVIYCIHALSHLLARRGMAERIGNLIGHLEFTDDQLQRTHKGLKDSGVAMPNFGNVGRELAKEINEEPEEEVETEEERRDRLLLENESSIIATQTIARAYIVKKAQATQRGRIQLAERYVPKIQAAARGVLLRRRVESDRNARASILPWAIALQAQLRGTMVRSNWHVRLRKIRASARYVVKVQAQSRGVLQRRKYAQFRAAMRSAKVSVVKLQSIARARIAQRSHTEVTKSFSRPLISQAIVPFQAHARGVLVRRRVQRMQGLLQRVKYTIPSLQAQGRGILVRRRVRNQLAKLENVTDIVVRIQAAVRTYLARKRLLILIRGLRRATPAVVGLQAKARAKLAQRQHATMNKALSEVKIITSVGSMQTLARAFLAKRRYCEQVKQLNFTAPDVVGLQATIRGAMARWEYQGWRDYLQRSQPQATILQALLRGAMQRRKFSAKMAYYRSNLDKIVQIQSLFRAKETREQYRQLTLGTNVTVGTIKNFVHLLDDSEADFQEEIRLERLRQDVVKHIRENQALENDVNDLDVKIALVVKNVKSFEELIRVRRRHGGDGAAVHAARASVLAAHGDPFAGPSTLDHAAKRKLELYQQLFYLLQTKPDYLTHLFSRLAATNEWEKNRRLIERVVLTLFGYGHDRREDYLLLKLFQTAIHEEISAATSVVKVSRAHPTYINIVVHYVRQKQMGYVKDTLQNLIREIVESEDLDLEVDPCVIYRGRVDIEEMRSGVASTRPKDVSFHDALQDPDTRAEYIRHLQRLQWWTEAFVTAIVQSTQRMPYAMRYLARETLVTLRERFPGASEEEYAVCLARLVYYRFINPAIITPETFDIVSQTIDIPVRKNLSQISRVLTQITRGEEFGEDSPCYVPINDFVKKATKQITSWLVNVADVPDAETQYHAHEFLDATFQPKAIFITPNEVYSMHSLLSHHLDSLVSTRNDTLHVILTELDGVPNLDNDELNDARDTAIELQLTNRFAHVKDPAADEKALWVQAKRAVLAILRVQPAQDLVESLMQPVTDEHETAWETILDEMQKDQLRHQRRMPSTTGAESAYRLEDIQSMTFREVKAHAIYFLLELEKQGKISRMDGYQGILNAIAGDVRSKNRRRVQRQHEKESMEEALKYLDERKRYFEEQINSYNNYVETSMHTMQRGKGKKRFVLPFTKQFFHMRELQKSGKTPQFGSFKYSAQHFYDKGILLSIDQYSPRQFDKIDIVLSSNKVGVFTVEIFNHALGITNRMACADVKMEDLLQAQFENRAALPLFNGLAKFNLNLLLWQINKKFYV</sequence>
<feature type="region of interest" description="Disordered" evidence="2">
    <location>
        <begin position="353"/>
        <end position="458"/>
    </location>
</feature>
<dbReference type="InterPro" id="IPR036872">
    <property type="entry name" value="CH_dom_sf"/>
</dbReference>
<gene>
    <name evidence="5" type="ORF">QCA50_000635</name>
</gene>
<evidence type="ECO:0000259" key="3">
    <source>
        <dbReference type="PROSITE" id="PS50018"/>
    </source>
</evidence>
<feature type="region of interest" description="Disordered" evidence="2">
    <location>
        <begin position="85"/>
        <end position="137"/>
    </location>
</feature>
<dbReference type="GO" id="GO:0005096">
    <property type="term" value="F:GTPase activator activity"/>
    <property type="evidence" value="ECO:0007669"/>
    <property type="project" value="TreeGrafter"/>
</dbReference>
<feature type="compositionally biased region" description="Low complexity" evidence="2">
    <location>
        <begin position="244"/>
        <end position="261"/>
    </location>
</feature>
<dbReference type="InterPro" id="IPR008936">
    <property type="entry name" value="Rho_GTPase_activation_prot"/>
</dbReference>
<dbReference type="PANTHER" id="PTHR14149:SF14">
    <property type="entry name" value="CALPONIN-HOMOLOGY (CH) DOMAIN-CONTAINING PROTEIN"/>
    <property type="match status" value="1"/>
</dbReference>
<feature type="compositionally biased region" description="Low complexity" evidence="2">
    <location>
        <begin position="106"/>
        <end position="117"/>
    </location>
</feature>
<dbReference type="PROSITE" id="PS50018">
    <property type="entry name" value="RAS_GTPASE_ACTIV_2"/>
    <property type="match status" value="1"/>
</dbReference>
<dbReference type="GO" id="GO:0051015">
    <property type="term" value="F:actin filament binding"/>
    <property type="evidence" value="ECO:0007669"/>
    <property type="project" value="TreeGrafter"/>
</dbReference>
<dbReference type="EMBL" id="JASBNA010000001">
    <property type="protein sequence ID" value="KAK7695995.1"/>
    <property type="molecule type" value="Genomic_DNA"/>
</dbReference>
<evidence type="ECO:0000313" key="5">
    <source>
        <dbReference type="EMBL" id="KAK7695995.1"/>
    </source>
</evidence>
<dbReference type="GO" id="GO:0005516">
    <property type="term" value="F:calmodulin binding"/>
    <property type="evidence" value="ECO:0007669"/>
    <property type="project" value="TreeGrafter"/>
</dbReference>
<dbReference type="InterPro" id="IPR001936">
    <property type="entry name" value="RasGAP_dom"/>
</dbReference>
<dbReference type="SMART" id="SM00323">
    <property type="entry name" value="RasGAP"/>
    <property type="match status" value="1"/>
</dbReference>
<evidence type="ECO:0000259" key="4">
    <source>
        <dbReference type="PROSITE" id="PS50021"/>
    </source>
</evidence>
<feature type="domain" description="Ras-GAP" evidence="3">
    <location>
        <begin position="1215"/>
        <end position="1429"/>
    </location>
</feature>
<feature type="region of interest" description="Disordered" evidence="2">
    <location>
        <begin position="153"/>
        <end position="314"/>
    </location>
</feature>
<evidence type="ECO:0000313" key="6">
    <source>
        <dbReference type="Proteomes" id="UP001385951"/>
    </source>
</evidence>
<name>A0AAW0GZZ1_9APHY</name>
<dbReference type="PROSITE" id="PS50096">
    <property type="entry name" value="IQ"/>
    <property type="match status" value="9"/>
</dbReference>
<dbReference type="SUPFAM" id="SSF47576">
    <property type="entry name" value="Calponin-homology domain, CH-domain"/>
    <property type="match status" value="1"/>
</dbReference>
<accession>A0AAW0GZZ1</accession>
<dbReference type="Pfam" id="PF00616">
    <property type="entry name" value="RasGAP"/>
    <property type="match status" value="1"/>
</dbReference>
<dbReference type="Gene3D" id="1.10.418.10">
    <property type="entry name" value="Calponin-like domain"/>
    <property type="match status" value="1"/>
</dbReference>
<evidence type="ECO:0000256" key="2">
    <source>
        <dbReference type="SAM" id="MobiDB-lite"/>
    </source>
</evidence>
<reference evidence="5 6" key="1">
    <citation type="submission" date="2022-09" db="EMBL/GenBank/DDBJ databases">
        <authorList>
            <person name="Palmer J.M."/>
        </authorList>
    </citation>
    <scope>NUCLEOTIDE SEQUENCE [LARGE SCALE GENOMIC DNA]</scope>
    <source>
        <strain evidence="5 6">DSM 7382</strain>
    </source>
</reference>
<dbReference type="Gene3D" id="1.10.506.10">
    <property type="entry name" value="GTPase Activation - p120gap, domain 1"/>
    <property type="match status" value="1"/>
</dbReference>
<feature type="domain" description="Calponin-homology (CH)" evidence="4">
    <location>
        <begin position="480"/>
        <end position="588"/>
    </location>
</feature>
<dbReference type="CDD" id="cd21206">
    <property type="entry name" value="CH_IQGAP"/>
    <property type="match status" value="1"/>
</dbReference>
<dbReference type="PANTHER" id="PTHR14149">
    <property type="entry name" value="RAS GTPASE-ACTIVATING PROTEIN WITH IQ MOTIF"/>
    <property type="match status" value="1"/>
</dbReference>
<dbReference type="SMART" id="SM00033">
    <property type="entry name" value="CH"/>
    <property type="match status" value="1"/>
</dbReference>
<organism evidence="5 6">
    <name type="scientific">Cerrena zonata</name>
    <dbReference type="NCBI Taxonomy" id="2478898"/>
    <lineage>
        <taxon>Eukaryota</taxon>
        <taxon>Fungi</taxon>
        <taxon>Dikarya</taxon>
        <taxon>Basidiomycota</taxon>
        <taxon>Agaricomycotina</taxon>
        <taxon>Agaricomycetes</taxon>
        <taxon>Polyporales</taxon>
        <taxon>Cerrenaceae</taxon>
        <taxon>Cerrena</taxon>
    </lineage>
</organism>
<dbReference type="InterPro" id="IPR000593">
    <property type="entry name" value="RasGAP_C"/>
</dbReference>
<feature type="compositionally biased region" description="Polar residues" evidence="2">
    <location>
        <begin position="234"/>
        <end position="243"/>
    </location>
</feature>
<evidence type="ECO:0000256" key="1">
    <source>
        <dbReference type="SAM" id="Coils"/>
    </source>
</evidence>
<feature type="compositionally biased region" description="Low complexity" evidence="2">
    <location>
        <begin position="168"/>
        <end position="186"/>
    </location>
</feature>
<dbReference type="Pfam" id="PF03836">
    <property type="entry name" value="RasGAP_C"/>
    <property type="match status" value="1"/>
</dbReference>
<dbReference type="SMART" id="SM00015">
    <property type="entry name" value="IQ"/>
    <property type="match status" value="9"/>
</dbReference>
<feature type="coiled-coil region" evidence="1">
    <location>
        <begin position="1079"/>
        <end position="1106"/>
    </location>
</feature>
<feature type="compositionally biased region" description="Polar residues" evidence="2">
    <location>
        <begin position="92"/>
        <end position="105"/>
    </location>
</feature>
<dbReference type="GO" id="GO:0110085">
    <property type="term" value="C:mitotic actomyosin contractile ring"/>
    <property type="evidence" value="ECO:0007669"/>
    <property type="project" value="TreeGrafter"/>
</dbReference>
<dbReference type="InterPro" id="IPR000048">
    <property type="entry name" value="IQ_motif_EF-hand-BS"/>
</dbReference>
<feature type="compositionally biased region" description="Polar residues" evidence="2">
    <location>
        <begin position="1"/>
        <end position="19"/>
    </location>
</feature>
<keyword evidence="6" id="KW-1185">Reference proteome</keyword>